<name>A0A1C5GYA9_9ACTN</name>
<dbReference type="InterPro" id="IPR010148">
    <property type="entry name" value="CRISPR-assoc_prot_CT1975"/>
</dbReference>
<protein>
    <submittedName>
        <fullName evidence="1">CRISPR-associated protein, Cse4 family</fullName>
    </submittedName>
</protein>
<dbReference type="EMBL" id="LT607753">
    <property type="protein sequence ID" value="SCG38587.1"/>
    <property type="molecule type" value="Genomic_DNA"/>
</dbReference>
<dbReference type="Pfam" id="PF09344">
    <property type="entry name" value="Cas_CT1975"/>
    <property type="match status" value="1"/>
</dbReference>
<proteinExistence type="predicted"/>
<reference evidence="2" key="1">
    <citation type="submission" date="2016-06" db="EMBL/GenBank/DDBJ databases">
        <authorList>
            <person name="Varghese N."/>
            <person name="Submissions Spin"/>
        </authorList>
    </citation>
    <scope>NUCLEOTIDE SEQUENCE [LARGE SCALE GENOMIC DNA]</scope>
    <source>
        <strain evidence="2">DSM 45161</strain>
    </source>
</reference>
<gene>
    <name evidence="1" type="ORF">GA0070614_0537</name>
</gene>
<accession>A0A1C5GYA9</accession>
<keyword evidence="2" id="KW-1185">Reference proteome</keyword>
<dbReference type="RefSeq" id="WP_088974485.1">
    <property type="nucleotide sequence ID" value="NZ_LT607753.1"/>
</dbReference>
<sequence>MNARYIDIHLLQTVPYANLNRDDLGSPKSVRFGDADRTRVSSQCWKRAVRQELETSSGDPAKRTRQLPQAVQGRLARRGWEPELAAFAAAQVMATLTTIAVKADGFKVDKESGEAQVLFYLPERAFDELADICVQQRDRLIGLQSGAVKAKKGESPLPADAVREAMSRRNDVINLFGRMLAELPGTNVDGAVQVAHAFTTHGTDPQVDFFTAVDDLKQDADQAGSGHMNSAEFSTGTFYRYASVNLPDLVDNLGDAATAVELTSAFLSAFITAMPQAKKNSTAPFTVPDLAYIAVRGDRPVSLASAFETPVRAPLDSGYADPSRRQLADYAGRIYRLLGDRGLLYHGYASIDDKGLEQLGETRPSFDALIAAAVDRVRAE</sequence>
<dbReference type="Proteomes" id="UP000198215">
    <property type="component" value="Chromosome I"/>
</dbReference>
<dbReference type="NCBIfam" id="TIGR01869">
    <property type="entry name" value="casC_Cse4"/>
    <property type="match status" value="1"/>
</dbReference>
<dbReference type="OrthoDB" id="5291250at2"/>
<organism evidence="1 2">
    <name type="scientific">Micromonospora coxensis</name>
    <dbReference type="NCBI Taxonomy" id="356852"/>
    <lineage>
        <taxon>Bacteria</taxon>
        <taxon>Bacillati</taxon>
        <taxon>Actinomycetota</taxon>
        <taxon>Actinomycetes</taxon>
        <taxon>Micromonosporales</taxon>
        <taxon>Micromonosporaceae</taxon>
        <taxon>Micromonospora</taxon>
    </lineage>
</organism>
<evidence type="ECO:0000313" key="1">
    <source>
        <dbReference type="EMBL" id="SCG38587.1"/>
    </source>
</evidence>
<dbReference type="AlphaFoldDB" id="A0A1C5GYA9"/>
<evidence type="ECO:0000313" key="2">
    <source>
        <dbReference type="Proteomes" id="UP000198215"/>
    </source>
</evidence>